<keyword evidence="3" id="KW-1185">Reference proteome</keyword>
<dbReference type="Proteomes" id="UP000018208">
    <property type="component" value="Unassembled WGS sequence"/>
</dbReference>
<name>V6LDJ8_9EUKA</name>
<evidence type="ECO:0000313" key="2">
    <source>
        <dbReference type="EMBL" id="KAH0575181.1"/>
    </source>
</evidence>
<dbReference type="EMBL" id="KI546165">
    <property type="protein sequence ID" value="EST42318.1"/>
    <property type="molecule type" value="Genomic_DNA"/>
</dbReference>
<dbReference type="AlphaFoldDB" id="V6LDJ8"/>
<gene>
    <name evidence="1" type="ORF">SS50377_18188</name>
    <name evidence="2" type="ORF">SS50377_22808</name>
</gene>
<organism evidence="1">
    <name type="scientific">Spironucleus salmonicida</name>
    <dbReference type="NCBI Taxonomy" id="348837"/>
    <lineage>
        <taxon>Eukaryota</taxon>
        <taxon>Metamonada</taxon>
        <taxon>Diplomonadida</taxon>
        <taxon>Hexamitidae</taxon>
        <taxon>Hexamitinae</taxon>
        <taxon>Spironucleus</taxon>
    </lineage>
</organism>
<evidence type="ECO:0000313" key="1">
    <source>
        <dbReference type="EMBL" id="EST42318.1"/>
    </source>
</evidence>
<protein>
    <submittedName>
        <fullName evidence="1">Uncharacterized protein</fullName>
    </submittedName>
</protein>
<sequence>MRQACWSEAEAEGGGIEYAGYILCVAPPAARTGRCRAFAVQGMGRAVMRHGRWSDTQYPPLIHSLRSARMRLFDDLPFGVQRQFAQLEALRVLDLGNLMKYFVAKLFYYAGAKTADQLLAFYTGLLDLGGQYHFAVLCDIFGTERLVMAVSQHNFPFFRALSGVFYGPASCFVGVDDFEDQLITICRIVETLAAKAPSVAEGIRQVYRARETEVLRQKAFKGYRIGGDASPHIEGRQFRGRWDIGYLVDMQRPSRSAGGGK</sequence>
<reference evidence="2" key="2">
    <citation type="submission" date="2020-12" db="EMBL/GenBank/DDBJ databases">
        <title>New Spironucleus salmonicida genome in near-complete chromosomes.</title>
        <authorList>
            <person name="Xu F."/>
            <person name="Kurt Z."/>
            <person name="Jimenez-Gonzalez A."/>
            <person name="Astvaldsson A."/>
            <person name="Andersson J.O."/>
            <person name="Svard S.G."/>
        </authorList>
    </citation>
    <scope>NUCLEOTIDE SEQUENCE</scope>
    <source>
        <strain evidence="2">ATCC 50377</strain>
    </source>
</reference>
<proteinExistence type="predicted"/>
<dbReference type="VEuPathDB" id="GiardiaDB:SS50377_22808"/>
<reference evidence="1 2" key="1">
    <citation type="journal article" date="2014" name="PLoS Genet.">
        <title>The Genome of Spironucleus salmonicida Highlights a Fish Pathogen Adapted to Fluctuating Environments.</title>
        <authorList>
            <person name="Xu F."/>
            <person name="Jerlstrom-Hultqvist J."/>
            <person name="Einarsson E."/>
            <person name="Astvaldsson A."/>
            <person name="Svard S.G."/>
            <person name="Andersson J.O."/>
        </authorList>
    </citation>
    <scope>NUCLEOTIDE SEQUENCE</scope>
    <source>
        <strain evidence="2">ATCC 50377</strain>
    </source>
</reference>
<dbReference type="EMBL" id="AUWU02000003">
    <property type="protein sequence ID" value="KAH0575181.1"/>
    <property type="molecule type" value="Genomic_DNA"/>
</dbReference>
<evidence type="ECO:0000313" key="3">
    <source>
        <dbReference type="Proteomes" id="UP000018208"/>
    </source>
</evidence>
<accession>V6LDJ8</accession>